<reference evidence="1 2" key="1">
    <citation type="submission" date="2016-10" db="EMBL/GenBank/DDBJ databases">
        <authorList>
            <person name="Varghese N."/>
            <person name="Submissions S."/>
        </authorList>
    </citation>
    <scope>NUCLEOTIDE SEQUENCE [LARGE SCALE GENOMIC DNA]</scope>
    <source>
        <strain evidence="1 2">PDC82</strain>
    </source>
</reference>
<gene>
    <name evidence="1" type="ORF">SAMN05428983_4893</name>
</gene>
<name>A0A7Z7FSA5_9HYPH</name>
<evidence type="ECO:0000313" key="2">
    <source>
        <dbReference type="Proteomes" id="UP000198917"/>
    </source>
</evidence>
<protein>
    <submittedName>
        <fullName evidence="1">Uncharacterized protein</fullName>
    </submittedName>
</protein>
<organism evidence="1 2">
    <name type="scientific">Agrobacterium fabrum</name>
    <dbReference type="NCBI Taxonomy" id="1176649"/>
    <lineage>
        <taxon>Bacteria</taxon>
        <taxon>Pseudomonadati</taxon>
        <taxon>Pseudomonadota</taxon>
        <taxon>Alphaproteobacteria</taxon>
        <taxon>Hyphomicrobiales</taxon>
        <taxon>Rhizobiaceae</taxon>
        <taxon>Rhizobium/Agrobacterium group</taxon>
        <taxon>Agrobacterium</taxon>
        <taxon>Agrobacterium tumefaciens complex</taxon>
    </lineage>
</organism>
<dbReference type="Proteomes" id="UP000198917">
    <property type="component" value="Unassembled WGS sequence"/>
</dbReference>
<dbReference type="AlphaFoldDB" id="A0A7Z7FSA5"/>
<sequence length="100" mass="11310">MASNYHSRFRLAALGLLELALIHSRITMDVRGALPKRRIPFRLQLGRRSKGKSWEVERPINIDPIKPGDTIAAKWDFPADKAFTPSRSARCALRFAPLAK</sequence>
<dbReference type="EMBL" id="FNEW01000008">
    <property type="protein sequence ID" value="SDK41220.1"/>
    <property type="molecule type" value="Genomic_DNA"/>
</dbReference>
<evidence type="ECO:0000313" key="1">
    <source>
        <dbReference type="EMBL" id="SDK41220.1"/>
    </source>
</evidence>
<proteinExistence type="predicted"/>
<comment type="caution">
    <text evidence="1">The sequence shown here is derived from an EMBL/GenBank/DDBJ whole genome shotgun (WGS) entry which is preliminary data.</text>
</comment>
<accession>A0A7Z7FSA5</accession>